<name>A0ACB9TTV0_HOLOL</name>
<protein>
    <submittedName>
        <fullName evidence="1">Uncharacterized protein</fullName>
    </submittedName>
</protein>
<dbReference type="Proteomes" id="UP001056778">
    <property type="component" value="Chromosome 1"/>
</dbReference>
<reference evidence="1" key="1">
    <citation type="submission" date="2022-04" db="EMBL/GenBank/DDBJ databases">
        <title>Chromosome-scale genome assembly of Holotrichia oblita Faldermann.</title>
        <authorList>
            <person name="Rongchong L."/>
        </authorList>
    </citation>
    <scope>NUCLEOTIDE SEQUENCE</scope>
    <source>
        <strain evidence="1">81SQS9</strain>
    </source>
</reference>
<gene>
    <name evidence="1" type="ORF">MML48_1g09279</name>
</gene>
<accession>A0ACB9TTV0</accession>
<evidence type="ECO:0000313" key="2">
    <source>
        <dbReference type="Proteomes" id="UP001056778"/>
    </source>
</evidence>
<proteinExistence type="predicted"/>
<evidence type="ECO:0000313" key="1">
    <source>
        <dbReference type="EMBL" id="KAI4470236.1"/>
    </source>
</evidence>
<dbReference type="EMBL" id="CM043015">
    <property type="protein sequence ID" value="KAI4470236.1"/>
    <property type="molecule type" value="Genomic_DNA"/>
</dbReference>
<organism evidence="1 2">
    <name type="scientific">Holotrichia oblita</name>
    <name type="common">Chafer beetle</name>
    <dbReference type="NCBI Taxonomy" id="644536"/>
    <lineage>
        <taxon>Eukaryota</taxon>
        <taxon>Metazoa</taxon>
        <taxon>Ecdysozoa</taxon>
        <taxon>Arthropoda</taxon>
        <taxon>Hexapoda</taxon>
        <taxon>Insecta</taxon>
        <taxon>Pterygota</taxon>
        <taxon>Neoptera</taxon>
        <taxon>Endopterygota</taxon>
        <taxon>Coleoptera</taxon>
        <taxon>Polyphaga</taxon>
        <taxon>Scarabaeiformia</taxon>
        <taxon>Scarabaeidae</taxon>
        <taxon>Melolonthinae</taxon>
        <taxon>Holotrichia</taxon>
    </lineage>
</organism>
<keyword evidence="2" id="KW-1185">Reference proteome</keyword>
<sequence length="208" mass="24311">MRSVILYYGPYEAWGSLKYRTQRLHGLLNALSQRDYEVEIIPFPHLNRLSIEMAGSIIYQCDIRNLLFNIDYEDDVVCRRIVAIIEEADSRINAAGNILKFYSTKHPRRYVDIPKNVATQDFFESYIDLIYEHQEHLRSIDKNQIALKVPSNEHSSRKTSIKMSKNKADNEYAISDFAYSIIRDIVKRCNSEICTSDKGSDDSYYDYL</sequence>
<comment type="caution">
    <text evidence="1">The sequence shown here is derived from an EMBL/GenBank/DDBJ whole genome shotgun (WGS) entry which is preliminary data.</text>
</comment>